<reference evidence="2" key="2">
    <citation type="submission" date="2025-08" db="UniProtKB">
        <authorList>
            <consortium name="Ensembl"/>
        </authorList>
    </citation>
    <scope>IDENTIFICATION</scope>
</reference>
<dbReference type="InterPro" id="IPR036051">
    <property type="entry name" value="KRAB_dom_sf"/>
</dbReference>
<dbReference type="Pfam" id="PF01352">
    <property type="entry name" value="KRAB"/>
    <property type="match status" value="1"/>
</dbReference>
<evidence type="ECO:0000313" key="3">
    <source>
        <dbReference type="Proteomes" id="UP000007648"/>
    </source>
</evidence>
<dbReference type="InterPro" id="IPR050169">
    <property type="entry name" value="Krueppel_C2H2_ZnF"/>
</dbReference>
<accession>A0A7N4Q073</accession>
<reference evidence="2 3" key="1">
    <citation type="journal article" date="2011" name="Proc. Natl. Acad. Sci. U.S.A.">
        <title>Genetic diversity and population structure of the endangered marsupial Sarcophilus harrisii (Tasmanian devil).</title>
        <authorList>
            <person name="Miller W."/>
            <person name="Hayes V.M."/>
            <person name="Ratan A."/>
            <person name="Petersen D.C."/>
            <person name="Wittekindt N.E."/>
            <person name="Miller J."/>
            <person name="Walenz B."/>
            <person name="Knight J."/>
            <person name="Qi J."/>
            <person name="Zhao F."/>
            <person name="Wang Q."/>
            <person name="Bedoya-Reina O.C."/>
            <person name="Katiyar N."/>
            <person name="Tomsho L.P."/>
            <person name="Kasson L.M."/>
            <person name="Hardie R.A."/>
            <person name="Woodbridge P."/>
            <person name="Tindall E.A."/>
            <person name="Bertelsen M.F."/>
            <person name="Dixon D."/>
            <person name="Pyecroft S."/>
            <person name="Helgen K.M."/>
            <person name="Lesk A.M."/>
            <person name="Pringle T.H."/>
            <person name="Patterson N."/>
            <person name="Zhang Y."/>
            <person name="Kreiss A."/>
            <person name="Woods G.M."/>
            <person name="Jones M.E."/>
            <person name="Schuster S.C."/>
        </authorList>
    </citation>
    <scope>NUCLEOTIDE SEQUENCE [LARGE SCALE GENOMIC DNA]</scope>
</reference>
<dbReference type="SUPFAM" id="SSF109640">
    <property type="entry name" value="KRAB domain (Kruppel-associated box)"/>
    <property type="match status" value="1"/>
</dbReference>
<dbReference type="PANTHER" id="PTHR23232:SF163">
    <property type="entry name" value="ZINC FINGER PROTEIN 589"/>
    <property type="match status" value="1"/>
</dbReference>
<dbReference type="Gene3D" id="6.10.140.140">
    <property type="match status" value="1"/>
</dbReference>
<dbReference type="CDD" id="cd07765">
    <property type="entry name" value="KRAB_A-box"/>
    <property type="match status" value="1"/>
</dbReference>
<protein>
    <recommendedName>
        <fullName evidence="1">KRAB domain-containing protein</fullName>
    </recommendedName>
</protein>
<proteinExistence type="predicted"/>
<dbReference type="InterPro" id="IPR001909">
    <property type="entry name" value="KRAB"/>
</dbReference>
<dbReference type="GO" id="GO:0006355">
    <property type="term" value="P:regulation of DNA-templated transcription"/>
    <property type="evidence" value="ECO:0007669"/>
    <property type="project" value="InterPro"/>
</dbReference>
<name>A0A7N4Q073_SARHA</name>
<dbReference type="PANTHER" id="PTHR23232">
    <property type="entry name" value="KRAB DOMAIN C2H2 ZINC FINGER"/>
    <property type="match status" value="1"/>
</dbReference>
<evidence type="ECO:0000313" key="2">
    <source>
        <dbReference type="Ensembl" id="ENSSHAP00000046057.1"/>
    </source>
</evidence>
<keyword evidence="3" id="KW-1185">Reference proteome</keyword>
<dbReference type="GeneTree" id="ENSGT00950000182890"/>
<organism evidence="2 3">
    <name type="scientific">Sarcophilus harrisii</name>
    <name type="common">Tasmanian devil</name>
    <name type="synonym">Sarcophilus laniarius</name>
    <dbReference type="NCBI Taxonomy" id="9305"/>
    <lineage>
        <taxon>Eukaryota</taxon>
        <taxon>Metazoa</taxon>
        <taxon>Chordata</taxon>
        <taxon>Craniata</taxon>
        <taxon>Vertebrata</taxon>
        <taxon>Euteleostomi</taxon>
        <taxon>Mammalia</taxon>
        <taxon>Metatheria</taxon>
        <taxon>Dasyuromorphia</taxon>
        <taxon>Dasyuridae</taxon>
        <taxon>Sarcophilus</taxon>
    </lineage>
</organism>
<dbReference type="Proteomes" id="UP000007648">
    <property type="component" value="Unassembled WGS sequence"/>
</dbReference>
<dbReference type="PROSITE" id="PS50805">
    <property type="entry name" value="KRAB"/>
    <property type="match status" value="1"/>
</dbReference>
<sequence>MCCVFQEPVTFRDVAVDFTPEEWGRLGPAQRRLYRDVMLGTYRNLVSLGLSMPTPAAISLLEREEPWMSDGEAPSGPHSVAGNIFHPSSAHPRKGLLLRQLWRSLCSGFASPVPS</sequence>
<reference evidence="2" key="3">
    <citation type="submission" date="2025-09" db="UniProtKB">
        <authorList>
            <consortium name="Ensembl"/>
        </authorList>
    </citation>
    <scope>IDENTIFICATION</scope>
</reference>
<dbReference type="Ensembl" id="ENSSHAT00000049351.1">
    <property type="protein sequence ID" value="ENSSHAP00000046057.1"/>
    <property type="gene ID" value="ENSSHAG00000023672.1"/>
</dbReference>
<feature type="domain" description="KRAB" evidence="1">
    <location>
        <begin position="9"/>
        <end position="79"/>
    </location>
</feature>
<gene>
    <name evidence="2" type="primary">LOC100924483</name>
</gene>
<dbReference type="SMART" id="SM00349">
    <property type="entry name" value="KRAB"/>
    <property type="match status" value="1"/>
</dbReference>
<evidence type="ECO:0000259" key="1">
    <source>
        <dbReference type="PROSITE" id="PS50805"/>
    </source>
</evidence>
<dbReference type="AlphaFoldDB" id="A0A7N4Q073"/>